<sequence>AYWSKRKRLRDETGFDRCPWKGRRCTDMALGGISKIVGNIRSASSDKYNELLNVASRAVRAEMVETMAHLKSSLCEIVALKLRFYQCLPYAIAALDGARWGGKEQARAKAHEIYAEIT</sequence>
<keyword evidence="2" id="KW-1185">Reference proteome</keyword>
<evidence type="ECO:0000313" key="2">
    <source>
        <dbReference type="Proteomes" id="UP001189429"/>
    </source>
</evidence>
<accession>A0ABN9S9P8</accession>
<dbReference type="Proteomes" id="UP001189429">
    <property type="component" value="Unassembled WGS sequence"/>
</dbReference>
<feature type="non-terminal residue" evidence="1">
    <location>
        <position position="118"/>
    </location>
</feature>
<name>A0ABN9S9P8_9DINO</name>
<feature type="non-terminal residue" evidence="1">
    <location>
        <position position="1"/>
    </location>
</feature>
<organism evidence="1 2">
    <name type="scientific">Prorocentrum cordatum</name>
    <dbReference type="NCBI Taxonomy" id="2364126"/>
    <lineage>
        <taxon>Eukaryota</taxon>
        <taxon>Sar</taxon>
        <taxon>Alveolata</taxon>
        <taxon>Dinophyceae</taxon>
        <taxon>Prorocentrales</taxon>
        <taxon>Prorocentraceae</taxon>
        <taxon>Prorocentrum</taxon>
    </lineage>
</organism>
<protein>
    <submittedName>
        <fullName evidence="1">Uncharacterized protein</fullName>
    </submittedName>
</protein>
<dbReference type="EMBL" id="CAUYUJ010010125">
    <property type="protein sequence ID" value="CAK0828631.1"/>
    <property type="molecule type" value="Genomic_DNA"/>
</dbReference>
<proteinExistence type="predicted"/>
<comment type="caution">
    <text evidence="1">The sequence shown here is derived from an EMBL/GenBank/DDBJ whole genome shotgun (WGS) entry which is preliminary data.</text>
</comment>
<gene>
    <name evidence="1" type="ORF">PCOR1329_LOCUS27811</name>
</gene>
<reference evidence="1" key="1">
    <citation type="submission" date="2023-10" db="EMBL/GenBank/DDBJ databases">
        <authorList>
            <person name="Chen Y."/>
            <person name="Shah S."/>
            <person name="Dougan E. K."/>
            <person name="Thang M."/>
            <person name="Chan C."/>
        </authorList>
    </citation>
    <scope>NUCLEOTIDE SEQUENCE [LARGE SCALE GENOMIC DNA]</scope>
</reference>
<evidence type="ECO:0000313" key="1">
    <source>
        <dbReference type="EMBL" id="CAK0828631.1"/>
    </source>
</evidence>